<evidence type="ECO:0000259" key="1">
    <source>
        <dbReference type="PROSITE" id="PS51819"/>
    </source>
</evidence>
<evidence type="ECO:0000313" key="3">
    <source>
        <dbReference type="Proteomes" id="UP000242662"/>
    </source>
</evidence>
<dbReference type="SUPFAM" id="SSF54593">
    <property type="entry name" value="Glyoxalase/Bleomycin resistance protein/Dihydroxybiphenyl dioxygenase"/>
    <property type="match status" value="1"/>
</dbReference>
<dbReference type="OrthoDB" id="9813630at2"/>
<protein>
    <submittedName>
        <fullName evidence="2">Catechol 2,3-dioxygenase</fullName>
    </submittedName>
</protein>
<keyword evidence="3" id="KW-1185">Reference proteome</keyword>
<dbReference type="PANTHER" id="PTHR39175">
    <property type="entry name" value="FAMILY PROTEIN, PUTATIVE (AFU_ORTHOLOGUE AFUA_3G15060)-RELATED"/>
    <property type="match status" value="1"/>
</dbReference>
<evidence type="ECO:0000313" key="2">
    <source>
        <dbReference type="EMBL" id="SDC65347.1"/>
    </source>
</evidence>
<keyword evidence="2" id="KW-0560">Oxidoreductase</keyword>
<dbReference type="InterPro" id="IPR029068">
    <property type="entry name" value="Glyas_Bleomycin-R_OHBP_Dase"/>
</dbReference>
<dbReference type="Pfam" id="PF00903">
    <property type="entry name" value="Glyoxalase"/>
    <property type="match status" value="1"/>
</dbReference>
<dbReference type="PANTHER" id="PTHR39175:SF1">
    <property type="entry name" value="FAMILY PROTEIN, PUTATIVE (AFU_ORTHOLOGUE AFUA_3G15060)-RELATED"/>
    <property type="match status" value="1"/>
</dbReference>
<dbReference type="STRING" id="1464122.SAMN05421737_11238"/>
<reference evidence="3" key="1">
    <citation type="submission" date="2016-09" db="EMBL/GenBank/DDBJ databases">
        <authorList>
            <person name="Varghese N."/>
            <person name="Submissions S."/>
        </authorList>
    </citation>
    <scope>NUCLEOTIDE SEQUENCE [LARGE SCALE GENOMIC DNA]</scope>
    <source>
        <strain evidence="3">25nlg</strain>
    </source>
</reference>
<proteinExistence type="predicted"/>
<dbReference type="InterPro" id="IPR004360">
    <property type="entry name" value="Glyas_Fos-R_dOase_dom"/>
</dbReference>
<dbReference type="Proteomes" id="UP000242662">
    <property type="component" value="Unassembled WGS sequence"/>
</dbReference>
<dbReference type="EMBL" id="FMYM01000012">
    <property type="protein sequence ID" value="SDC65347.1"/>
    <property type="molecule type" value="Genomic_DNA"/>
</dbReference>
<feature type="domain" description="VOC" evidence="1">
    <location>
        <begin position="7"/>
        <end position="121"/>
    </location>
</feature>
<dbReference type="GO" id="GO:0051213">
    <property type="term" value="F:dioxygenase activity"/>
    <property type="evidence" value="ECO:0007669"/>
    <property type="project" value="UniProtKB-KW"/>
</dbReference>
<name>A0A1G6ND95_9BACI</name>
<gene>
    <name evidence="2" type="ORF">SAMN05421737_11238</name>
</gene>
<keyword evidence="2" id="KW-0223">Dioxygenase</keyword>
<organism evidence="2 3">
    <name type="scientific">Shouchella lonarensis</name>
    <dbReference type="NCBI Taxonomy" id="1464122"/>
    <lineage>
        <taxon>Bacteria</taxon>
        <taxon>Bacillati</taxon>
        <taxon>Bacillota</taxon>
        <taxon>Bacilli</taxon>
        <taxon>Bacillales</taxon>
        <taxon>Bacillaceae</taxon>
        <taxon>Shouchella</taxon>
    </lineage>
</organism>
<accession>A0A1G6ND95</accession>
<dbReference type="RefSeq" id="WP_090776520.1">
    <property type="nucleotide sequence ID" value="NZ_FMYM01000012.1"/>
</dbReference>
<dbReference type="PROSITE" id="PS51819">
    <property type="entry name" value="VOC"/>
    <property type="match status" value="1"/>
</dbReference>
<dbReference type="AlphaFoldDB" id="A0A1G6ND95"/>
<dbReference type="Gene3D" id="3.10.180.10">
    <property type="entry name" value="2,3-Dihydroxybiphenyl 1,2-Dioxygenase, domain 1"/>
    <property type="match status" value="1"/>
</dbReference>
<sequence>MGIQYKGIDHVQLAAPKGSEEKVRDFFGRILGMEEITKPANLAKRGGVWFSCGQHQLHIGVQDDFAPAKKAHPAFHVANLEELRSTLTAAGVTVKDDEPLEGAERFYIDDPFGNRIEFLCRIEG</sequence>
<dbReference type="InterPro" id="IPR037523">
    <property type="entry name" value="VOC_core"/>
</dbReference>